<name>A0A7V2ZLF0_9BACT</name>
<dbReference type="InterPro" id="IPR003423">
    <property type="entry name" value="OMP_efflux"/>
</dbReference>
<evidence type="ECO:0000256" key="8">
    <source>
        <dbReference type="SAM" id="Coils"/>
    </source>
</evidence>
<evidence type="ECO:0000256" key="4">
    <source>
        <dbReference type="ARBA" id="ARBA00022452"/>
    </source>
</evidence>
<keyword evidence="4" id="KW-1134">Transmembrane beta strand</keyword>
<gene>
    <name evidence="10" type="ORF">ENS31_11450</name>
</gene>
<dbReference type="GO" id="GO:0009279">
    <property type="term" value="C:cell outer membrane"/>
    <property type="evidence" value="ECO:0007669"/>
    <property type="project" value="UniProtKB-SubCell"/>
</dbReference>
<dbReference type="GO" id="GO:0015562">
    <property type="term" value="F:efflux transmembrane transporter activity"/>
    <property type="evidence" value="ECO:0007669"/>
    <property type="project" value="InterPro"/>
</dbReference>
<dbReference type="EMBL" id="DSUJ01000010">
    <property type="protein sequence ID" value="HFI92122.1"/>
    <property type="molecule type" value="Genomic_DNA"/>
</dbReference>
<evidence type="ECO:0000256" key="5">
    <source>
        <dbReference type="ARBA" id="ARBA00022692"/>
    </source>
</evidence>
<dbReference type="SUPFAM" id="SSF56954">
    <property type="entry name" value="Outer membrane efflux proteins (OEP)"/>
    <property type="match status" value="1"/>
</dbReference>
<dbReference type="PANTHER" id="PTHR30026">
    <property type="entry name" value="OUTER MEMBRANE PROTEIN TOLC"/>
    <property type="match status" value="1"/>
</dbReference>
<dbReference type="PANTHER" id="PTHR30026:SF20">
    <property type="entry name" value="OUTER MEMBRANE PROTEIN TOLC"/>
    <property type="match status" value="1"/>
</dbReference>
<keyword evidence="8" id="KW-0175">Coiled coil</keyword>
<evidence type="ECO:0000256" key="2">
    <source>
        <dbReference type="ARBA" id="ARBA00007613"/>
    </source>
</evidence>
<feature type="coiled-coil region" evidence="8">
    <location>
        <begin position="33"/>
        <end position="60"/>
    </location>
</feature>
<evidence type="ECO:0000256" key="7">
    <source>
        <dbReference type="ARBA" id="ARBA00023237"/>
    </source>
</evidence>
<dbReference type="Pfam" id="PF02321">
    <property type="entry name" value="OEP"/>
    <property type="match status" value="2"/>
</dbReference>
<keyword evidence="6" id="KW-0472">Membrane</keyword>
<dbReference type="InterPro" id="IPR051906">
    <property type="entry name" value="TolC-like"/>
</dbReference>
<comment type="subcellular location">
    <subcellularLocation>
        <location evidence="1">Cell outer membrane</location>
    </subcellularLocation>
</comment>
<dbReference type="GO" id="GO:1990281">
    <property type="term" value="C:efflux pump complex"/>
    <property type="evidence" value="ECO:0007669"/>
    <property type="project" value="TreeGrafter"/>
</dbReference>
<keyword evidence="7" id="KW-0998">Cell outer membrane</keyword>
<sequence>MKKLFVLLVAISLSAFAQNNKLTLTMDEAINLALEKNSELKIARLEVEKSEQKLREARSGLFPKLDLSGQYQRYINKPVIFLPPGSPFGKTLEIGSDNSYLAAAQLSLPLFALPLYEGIGLASDALQIAEQNYLSVKNKIVGDVKKSFLAVILTRETKDVMQQSLKNAEDNFENIKRLNAAGTLSDYDVLRAEVQVENLKPVVLQMENNYKLSLEALKVAIGLDANQNIDVVGDMEFDENYKIPNEDEIIDELLKNNPQLAILEKQVMLNDRNVSLEQSAYFPSLAGFGNYQYQTQANDFKFSDYRWVKTFVLGLQLQIPIFNGFKTQSRVNQAEIGLNQAMEQKRNLTEAIKTQALSILYRVQQAVIRIQGQNKTVRTAQEGYEIAKRRLENNVGTQLEVNDAELALRQAKLNRLQAIYDFKVAESDLETVLGRIK</sequence>
<dbReference type="Gene3D" id="1.20.1600.10">
    <property type="entry name" value="Outer membrane efflux proteins (OEP)"/>
    <property type="match status" value="1"/>
</dbReference>
<reference evidence="10" key="1">
    <citation type="journal article" date="2020" name="mSystems">
        <title>Genome- and Community-Level Interaction Insights into Carbon Utilization and Element Cycling Functions of Hydrothermarchaeota in Hydrothermal Sediment.</title>
        <authorList>
            <person name="Zhou Z."/>
            <person name="Liu Y."/>
            <person name="Xu W."/>
            <person name="Pan J."/>
            <person name="Luo Z.H."/>
            <person name="Li M."/>
        </authorList>
    </citation>
    <scope>NUCLEOTIDE SEQUENCE [LARGE SCALE GENOMIC DNA]</scope>
    <source>
        <strain evidence="10">SpSt-479</strain>
    </source>
</reference>
<proteinExistence type="inferred from homology"/>
<evidence type="ECO:0000256" key="1">
    <source>
        <dbReference type="ARBA" id="ARBA00004442"/>
    </source>
</evidence>
<accession>A0A7V2ZLF0</accession>
<evidence type="ECO:0000256" key="3">
    <source>
        <dbReference type="ARBA" id="ARBA00022448"/>
    </source>
</evidence>
<comment type="caution">
    <text evidence="10">The sequence shown here is derived from an EMBL/GenBank/DDBJ whole genome shotgun (WGS) entry which is preliminary data.</text>
</comment>
<keyword evidence="3" id="KW-0813">Transport</keyword>
<dbReference type="AlphaFoldDB" id="A0A7V2ZLF0"/>
<evidence type="ECO:0000313" key="10">
    <source>
        <dbReference type="EMBL" id="HFI92122.1"/>
    </source>
</evidence>
<feature type="chain" id="PRO_5031297075" evidence="9">
    <location>
        <begin position="18"/>
        <end position="437"/>
    </location>
</feature>
<keyword evidence="9" id="KW-0732">Signal</keyword>
<evidence type="ECO:0000256" key="6">
    <source>
        <dbReference type="ARBA" id="ARBA00023136"/>
    </source>
</evidence>
<keyword evidence="5" id="KW-0812">Transmembrane</keyword>
<protein>
    <submittedName>
        <fullName evidence="10">TolC family protein</fullName>
    </submittedName>
</protein>
<comment type="similarity">
    <text evidence="2">Belongs to the outer membrane factor (OMF) (TC 1.B.17) family.</text>
</comment>
<organism evidence="10">
    <name type="scientific">Ignavibacterium album</name>
    <dbReference type="NCBI Taxonomy" id="591197"/>
    <lineage>
        <taxon>Bacteria</taxon>
        <taxon>Pseudomonadati</taxon>
        <taxon>Ignavibacteriota</taxon>
        <taxon>Ignavibacteria</taxon>
        <taxon>Ignavibacteriales</taxon>
        <taxon>Ignavibacteriaceae</taxon>
        <taxon>Ignavibacterium</taxon>
    </lineage>
</organism>
<evidence type="ECO:0000256" key="9">
    <source>
        <dbReference type="SAM" id="SignalP"/>
    </source>
</evidence>
<dbReference type="GO" id="GO:0015288">
    <property type="term" value="F:porin activity"/>
    <property type="evidence" value="ECO:0007669"/>
    <property type="project" value="TreeGrafter"/>
</dbReference>
<feature type="signal peptide" evidence="9">
    <location>
        <begin position="1"/>
        <end position="17"/>
    </location>
</feature>